<evidence type="ECO:0000313" key="5">
    <source>
        <dbReference type="EMBL" id="TWU41792.1"/>
    </source>
</evidence>
<name>A0A5C6DZ15_9BACT</name>
<comment type="caution">
    <text evidence="5">The sequence shown here is derived from an EMBL/GenBank/DDBJ whole genome shotgun (WGS) entry which is preliminary data.</text>
</comment>
<protein>
    <submittedName>
        <fullName evidence="5">Low molecular weight protein-tyrosine-phosphatase YfkJ</fullName>
        <ecNumber evidence="5">3.1.3.48</ecNumber>
    </submittedName>
</protein>
<dbReference type="EC" id="3.1.3.48" evidence="5"/>
<keyword evidence="2 5" id="KW-0378">Hydrolase</keyword>
<evidence type="ECO:0000256" key="2">
    <source>
        <dbReference type="ARBA" id="ARBA00022801"/>
    </source>
</evidence>
<dbReference type="AlphaFoldDB" id="A0A5C6DZ15"/>
<dbReference type="SMART" id="SM00226">
    <property type="entry name" value="LMWPc"/>
    <property type="match status" value="1"/>
</dbReference>
<dbReference type="Proteomes" id="UP000319143">
    <property type="component" value="Unassembled WGS sequence"/>
</dbReference>
<dbReference type="InterPro" id="IPR036196">
    <property type="entry name" value="Ptyr_pPase_sf"/>
</dbReference>
<evidence type="ECO:0000313" key="6">
    <source>
        <dbReference type="Proteomes" id="UP000319143"/>
    </source>
</evidence>
<dbReference type="EMBL" id="SJPV01000001">
    <property type="protein sequence ID" value="TWU41792.1"/>
    <property type="molecule type" value="Genomic_DNA"/>
</dbReference>
<sequence length="142" mass="15990">MKRFAQEYGIDVIVESAGTHDYHIGKKPDPRMQTAAEARGYEMTSRARQVKAADLKPGRFDLVLAMDAENHADLHRMAKGSKLHIRMFGDYLDDHWPKDVPDPYYGGEEGFAEVLDMLEEGCPLILQTLAGEDIFDGAFDDE</sequence>
<dbReference type="PANTHER" id="PTHR47439">
    <property type="entry name" value="LOW MOLECULAR WEIGHT PHOSPHOTYROSINE PROTEIN PHOSPHATASE-RELATED"/>
    <property type="match status" value="1"/>
</dbReference>
<dbReference type="InterPro" id="IPR052995">
    <property type="entry name" value="LMW-PTP"/>
</dbReference>
<dbReference type="Gene3D" id="3.40.50.2300">
    <property type="match status" value="1"/>
</dbReference>
<dbReference type="CDD" id="cd16343">
    <property type="entry name" value="LMWPTP"/>
    <property type="match status" value="1"/>
</dbReference>
<feature type="domain" description="Phosphotyrosine protein phosphatase I" evidence="4">
    <location>
        <begin position="4"/>
        <end position="128"/>
    </location>
</feature>
<evidence type="ECO:0000256" key="3">
    <source>
        <dbReference type="PIRSR" id="PIRSR617867-1"/>
    </source>
</evidence>
<feature type="active site" description="Proton donor" evidence="3">
    <location>
        <position position="102"/>
    </location>
</feature>
<proteinExistence type="inferred from homology"/>
<evidence type="ECO:0000256" key="1">
    <source>
        <dbReference type="ARBA" id="ARBA00011063"/>
    </source>
</evidence>
<accession>A0A5C6DZ15</accession>
<keyword evidence="6" id="KW-1185">Reference proteome</keyword>
<dbReference type="PRINTS" id="PR00719">
    <property type="entry name" value="LMWPTPASE"/>
</dbReference>
<dbReference type="Pfam" id="PF01451">
    <property type="entry name" value="LMWPc"/>
    <property type="match status" value="1"/>
</dbReference>
<gene>
    <name evidence="5" type="primary">yfkJ</name>
    <name evidence="5" type="ORF">Poly41_00840</name>
</gene>
<dbReference type="SUPFAM" id="SSF52788">
    <property type="entry name" value="Phosphotyrosine protein phosphatases I"/>
    <property type="match status" value="1"/>
</dbReference>
<organism evidence="5 6">
    <name type="scientific">Novipirellula artificiosorum</name>
    <dbReference type="NCBI Taxonomy" id="2528016"/>
    <lineage>
        <taxon>Bacteria</taxon>
        <taxon>Pseudomonadati</taxon>
        <taxon>Planctomycetota</taxon>
        <taxon>Planctomycetia</taxon>
        <taxon>Pirellulales</taxon>
        <taxon>Pirellulaceae</taxon>
        <taxon>Novipirellula</taxon>
    </lineage>
</organism>
<reference evidence="5 6" key="1">
    <citation type="submission" date="2019-02" db="EMBL/GenBank/DDBJ databases">
        <title>Deep-cultivation of Planctomycetes and their phenomic and genomic characterization uncovers novel biology.</title>
        <authorList>
            <person name="Wiegand S."/>
            <person name="Jogler M."/>
            <person name="Boedeker C."/>
            <person name="Pinto D."/>
            <person name="Vollmers J."/>
            <person name="Rivas-Marin E."/>
            <person name="Kohn T."/>
            <person name="Peeters S.H."/>
            <person name="Heuer A."/>
            <person name="Rast P."/>
            <person name="Oberbeckmann S."/>
            <person name="Bunk B."/>
            <person name="Jeske O."/>
            <person name="Meyerdierks A."/>
            <person name="Storesund J.E."/>
            <person name="Kallscheuer N."/>
            <person name="Luecker S."/>
            <person name="Lage O.M."/>
            <person name="Pohl T."/>
            <person name="Merkel B.J."/>
            <person name="Hornburger P."/>
            <person name="Mueller R.-W."/>
            <person name="Bruemmer F."/>
            <person name="Labrenz M."/>
            <person name="Spormann A.M."/>
            <person name="Op Den Camp H."/>
            <person name="Overmann J."/>
            <person name="Amann R."/>
            <person name="Jetten M.S.M."/>
            <person name="Mascher T."/>
            <person name="Medema M.H."/>
            <person name="Devos D.P."/>
            <person name="Kaster A.-K."/>
            <person name="Ovreas L."/>
            <person name="Rohde M."/>
            <person name="Galperin M.Y."/>
            <person name="Jogler C."/>
        </authorList>
    </citation>
    <scope>NUCLEOTIDE SEQUENCE [LARGE SCALE GENOMIC DNA]</scope>
    <source>
        <strain evidence="5 6">Poly41</strain>
    </source>
</reference>
<dbReference type="InterPro" id="IPR023485">
    <property type="entry name" value="Ptyr_pPase"/>
</dbReference>
<comment type="similarity">
    <text evidence="1">Belongs to the low molecular weight phosphotyrosine protein phosphatase family.</text>
</comment>
<dbReference type="InterPro" id="IPR017867">
    <property type="entry name" value="Tyr_phospatase_low_mol_wt"/>
</dbReference>
<evidence type="ECO:0000259" key="4">
    <source>
        <dbReference type="SMART" id="SM00226"/>
    </source>
</evidence>
<dbReference type="PANTHER" id="PTHR47439:SF1">
    <property type="entry name" value="ACID PHOSPHATASE"/>
    <property type="match status" value="1"/>
</dbReference>
<dbReference type="GO" id="GO:0004725">
    <property type="term" value="F:protein tyrosine phosphatase activity"/>
    <property type="evidence" value="ECO:0007669"/>
    <property type="project" value="UniProtKB-EC"/>
</dbReference>